<organism evidence="1 2">
    <name type="scientific">Desmophyllum pertusum</name>
    <dbReference type="NCBI Taxonomy" id="174260"/>
    <lineage>
        <taxon>Eukaryota</taxon>
        <taxon>Metazoa</taxon>
        <taxon>Cnidaria</taxon>
        <taxon>Anthozoa</taxon>
        <taxon>Hexacorallia</taxon>
        <taxon>Scleractinia</taxon>
        <taxon>Caryophylliina</taxon>
        <taxon>Caryophylliidae</taxon>
        <taxon>Desmophyllum</taxon>
    </lineage>
</organism>
<protein>
    <submittedName>
        <fullName evidence="1">Uncharacterized protein</fullName>
    </submittedName>
</protein>
<keyword evidence="2" id="KW-1185">Reference proteome</keyword>
<evidence type="ECO:0000313" key="2">
    <source>
        <dbReference type="Proteomes" id="UP001163046"/>
    </source>
</evidence>
<dbReference type="AlphaFoldDB" id="A0A9W9Z1W7"/>
<evidence type="ECO:0000313" key="1">
    <source>
        <dbReference type="EMBL" id="KAJ7372844.1"/>
    </source>
</evidence>
<dbReference type="Proteomes" id="UP001163046">
    <property type="component" value="Unassembled WGS sequence"/>
</dbReference>
<comment type="caution">
    <text evidence="1">The sequence shown here is derived from an EMBL/GenBank/DDBJ whole genome shotgun (WGS) entry which is preliminary data.</text>
</comment>
<gene>
    <name evidence="1" type="ORF">OS493_016767</name>
</gene>
<name>A0A9W9Z1W7_9CNID</name>
<sequence length="177" mass="20448">MAAKLTRCFSTGLSQRRRYNMDNADNVYELPVDEVRRKKSFADNESSTAKNLVRDGTQTQIYSTFEQQIASNEEDRADESTFNWIFIRKQSTKELVSNSTDLSQPDFSMLKVGKHILQLPQLHSSLTQDYRLNKEILNHRLFNKQQDALRNTPVITHQSQSVVDESGDDILSENIYI</sequence>
<accession>A0A9W9Z1W7</accession>
<dbReference type="EMBL" id="MU826834">
    <property type="protein sequence ID" value="KAJ7372844.1"/>
    <property type="molecule type" value="Genomic_DNA"/>
</dbReference>
<proteinExistence type="predicted"/>
<reference evidence="1" key="1">
    <citation type="submission" date="2023-01" db="EMBL/GenBank/DDBJ databases">
        <title>Genome assembly of the deep-sea coral Lophelia pertusa.</title>
        <authorList>
            <person name="Herrera S."/>
            <person name="Cordes E."/>
        </authorList>
    </citation>
    <scope>NUCLEOTIDE SEQUENCE</scope>
    <source>
        <strain evidence="1">USNM1676648</strain>
        <tissue evidence="1">Polyp</tissue>
    </source>
</reference>